<dbReference type="Proteomes" id="UP000018680">
    <property type="component" value="Chromosome"/>
</dbReference>
<dbReference type="Pfam" id="PF03466">
    <property type="entry name" value="LysR_substrate"/>
    <property type="match status" value="1"/>
</dbReference>
<dbReference type="AlphaFoldDB" id="V5WHH2"/>
<dbReference type="Gene3D" id="3.40.190.290">
    <property type="match status" value="1"/>
</dbReference>
<dbReference type="NCBIfam" id="NF008722">
    <property type="entry name" value="PRK11716.1"/>
    <property type="match status" value="1"/>
</dbReference>
<dbReference type="PANTHER" id="PTHR30126">
    <property type="entry name" value="HTH-TYPE TRANSCRIPTIONAL REGULATOR"/>
    <property type="match status" value="1"/>
</dbReference>
<keyword evidence="3" id="KW-0238">DNA-binding</keyword>
<evidence type="ECO:0000313" key="7">
    <source>
        <dbReference type="Proteomes" id="UP000018680"/>
    </source>
</evidence>
<dbReference type="GO" id="GO:0003700">
    <property type="term" value="F:DNA-binding transcription factor activity"/>
    <property type="evidence" value="ECO:0007669"/>
    <property type="project" value="InterPro"/>
</dbReference>
<evidence type="ECO:0000256" key="4">
    <source>
        <dbReference type="ARBA" id="ARBA00023163"/>
    </source>
</evidence>
<dbReference type="InterPro" id="IPR036388">
    <property type="entry name" value="WH-like_DNA-bd_sf"/>
</dbReference>
<reference evidence="6 7" key="1">
    <citation type="journal article" date="2015" name="Stand. Genomic Sci.">
        <title>Complete genome sequence and description of Salinispira pacifica gen. nov., sp. nov., a novel spirochaete isolated form a hypersaline microbial mat.</title>
        <authorList>
            <person name="Ben Hania W."/>
            <person name="Joseph M."/>
            <person name="Schumann P."/>
            <person name="Bunk B."/>
            <person name="Fiebig A."/>
            <person name="Sproer C."/>
            <person name="Klenk H.P."/>
            <person name="Fardeau M.L."/>
            <person name="Spring S."/>
        </authorList>
    </citation>
    <scope>NUCLEOTIDE SEQUENCE [LARGE SCALE GENOMIC DNA]</scope>
    <source>
        <strain evidence="6 7">L21-RPul-D2</strain>
    </source>
</reference>
<dbReference type="Pfam" id="PF00126">
    <property type="entry name" value="HTH_1"/>
    <property type="match status" value="1"/>
</dbReference>
<dbReference type="InterPro" id="IPR000847">
    <property type="entry name" value="LysR_HTH_N"/>
</dbReference>
<evidence type="ECO:0000313" key="6">
    <source>
        <dbReference type="EMBL" id="AHC15050.1"/>
    </source>
</evidence>
<protein>
    <submittedName>
        <fullName evidence="6">HTH-type transcriptional regulator IlvY</fullName>
    </submittedName>
</protein>
<proteinExistence type="inferred from homology"/>
<evidence type="ECO:0000256" key="1">
    <source>
        <dbReference type="ARBA" id="ARBA00009437"/>
    </source>
</evidence>
<dbReference type="STRING" id="1307761.L21SP2_1667"/>
<dbReference type="InterPro" id="IPR036390">
    <property type="entry name" value="WH_DNA-bd_sf"/>
</dbReference>
<dbReference type="HOGENOM" id="CLU_039613_6_1_12"/>
<dbReference type="OrthoDB" id="9803714at2"/>
<dbReference type="Gene3D" id="1.10.10.10">
    <property type="entry name" value="Winged helix-like DNA-binding domain superfamily/Winged helix DNA-binding domain"/>
    <property type="match status" value="1"/>
</dbReference>
<dbReference type="eggNOG" id="COG0583">
    <property type="taxonomic scope" value="Bacteria"/>
</dbReference>
<dbReference type="InterPro" id="IPR005119">
    <property type="entry name" value="LysR_subst-bd"/>
</dbReference>
<evidence type="ECO:0000256" key="3">
    <source>
        <dbReference type="ARBA" id="ARBA00023125"/>
    </source>
</evidence>
<dbReference type="FunFam" id="1.10.10.10:FF:000001">
    <property type="entry name" value="LysR family transcriptional regulator"/>
    <property type="match status" value="1"/>
</dbReference>
<comment type="similarity">
    <text evidence="1">Belongs to the LysR transcriptional regulatory family.</text>
</comment>
<dbReference type="EMBL" id="CP006939">
    <property type="protein sequence ID" value="AHC15050.1"/>
    <property type="molecule type" value="Genomic_DNA"/>
</dbReference>
<dbReference type="KEGG" id="slr:L21SP2_1667"/>
<dbReference type="PANTHER" id="PTHR30126:SF81">
    <property type="entry name" value="HTH-TYPE TRANSCRIPTIONAL REGULATOR ILVY"/>
    <property type="match status" value="1"/>
</dbReference>
<sequence length="293" mass="32526">MNYQQLQCFVALAETGNFNRASSRSYMSPSAFSRIIQRTEEELGVELCVRNTREVFITASGERFLAYAREALSEYENIRQQLHSGEVSGELSIFATVTACYSILPRVLNPFRKAYPGVTIHLRTGDAADALDEVRMNRVDCSVAPIPDSSADDLFVQVVTSTPLVFVAPWEEFRSQLEGFPVDAPWDELPIILPERGLARERIDTWFRSRGIQPRIRAEVAGNEGILSMVNLGLGIGLVPELVVVNSPLTEGLEILPHIDEVPDFQVGVAAKQSRRANPALRAFMQSAMENLG</sequence>
<keyword evidence="2" id="KW-0805">Transcription regulation</keyword>
<dbReference type="SUPFAM" id="SSF46785">
    <property type="entry name" value="Winged helix' DNA-binding domain"/>
    <property type="match status" value="1"/>
</dbReference>
<dbReference type="GO" id="GO:0000976">
    <property type="term" value="F:transcription cis-regulatory region binding"/>
    <property type="evidence" value="ECO:0007669"/>
    <property type="project" value="TreeGrafter"/>
</dbReference>
<name>V5WHH2_9SPIO</name>
<keyword evidence="4" id="KW-0804">Transcription</keyword>
<accession>V5WHH2</accession>
<gene>
    <name evidence="6" type="ORF">L21SP2_1667</name>
</gene>
<dbReference type="PATRIC" id="fig|1307761.3.peg.1662"/>
<dbReference type="PROSITE" id="PS50931">
    <property type="entry name" value="HTH_LYSR"/>
    <property type="match status" value="1"/>
</dbReference>
<evidence type="ECO:0000259" key="5">
    <source>
        <dbReference type="PROSITE" id="PS50931"/>
    </source>
</evidence>
<dbReference type="RefSeq" id="WP_024267969.1">
    <property type="nucleotide sequence ID" value="NC_023035.1"/>
</dbReference>
<organism evidence="6 7">
    <name type="scientific">Salinispira pacifica</name>
    <dbReference type="NCBI Taxonomy" id="1307761"/>
    <lineage>
        <taxon>Bacteria</taxon>
        <taxon>Pseudomonadati</taxon>
        <taxon>Spirochaetota</taxon>
        <taxon>Spirochaetia</taxon>
        <taxon>Spirochaetales</taxon>
        <taxon>Spirochaetaceae</taxon>
        <taxon>Salinispira</taxon>
    </lineage>
</organism>
<keyword evidence="7" id="KW-1185">Reference proteome</keyword>
<dbReference type="SUPFAM" id="SSF53850">
    <property type="entry name" value="Periplasmic binding protein-like II"/>
    <property type="match status" value="1"/>
</dbReference>
<feature type="domain" description="HTH lysR-type" evidence="5">
    <location>
        <begin position="1"/>
        <end position="58"/>
    </location>
</feature>
<evidence type="ECO:0000256" key="2">
    <source>
        <dbReference type="ARBA" id="ARBA00023015"/>
    </source>
</evidence>